<protein>
    <submittedName>
        <fullName evidence="3">Uncharacterized protein</fullName>
    </submittedName>
</protein>
<accession>A0A367YJJ0</accession>
<reference evidence="3 4" key="1">
    <citation type="submission" date="2018-06" db="EMBL/GenBank/DDBJ databases">
        <title>Whole genome sequencing of Candida tropicalis (genome annotated by CSBL at Korea University).</title>
        <authorList>
            <person name="Ahn J."/>
        </authorList>
    </citation>
    <scope>NUCLEOTIDE SEQUENCE [LARGE SCALE GENOMIC DNA]</scope>
    <source>
        <strain evidence="3 4">ATCC 20962</strain>
    </source>
</reference>
<feature type="signal peptide" evidence="2">
    <location>
        <begin position="1"/>
        <end position="20"/>
    </location>
</feature>
<keyword evidence="2" id="KW-0732">Signal</keyword>
<comment type="caution">
    <text evidence="3">The sequence shown here is derived from an EMBL/GenBank/DDBJ whole genome shotgun (WGS) entry which is preliminary data.</text>
</comment>
<keyword evidence="1" id="KW-0812">Transmembrane</keyword>
<evidence type="ECO:0000313" key="4">
    <source>
        <dbReference type="Proteomes" id="UP000253472"/>
    </source>
</evidence>
<keyword evidence="1" id="KW-0472">Membrane</keyword>
<evidence type="ECO:0000256" key="2">
    <source>
        <dbReference type="SAM" id="SignalP"/>
    </source>
</evidence>
<dbReference type="Proteomes" id="UP000253472">
    <property type="component" value="Unassembled WGS sequence"/>
</dbReference>
<dbReference type="EMBL" id="QLNQ01000018">
    <property type="protein sequence ID" value="RCK66008.1"/>
    <property type="molecule type" value="Genomic_DNA"/>
</dbReference>
<gene>
    <name evidence="3" type="ORF">Cantr_01803</name>
</gene>
<keyword evidence="1" id="KW-1133">Transmembrane helix</keyword>
<sequence>MRYLQSFVWLIVFQLSLVLGRSNRHLRLTYNSNGACIAINQTLPNTQLTLDFYDVNKDQIPLVISEYVDLFKFRNLPNFNDFANYTYLEDKPFLKANDKTKQVTFDLSLRKSFLIPERFYNKTITEDQTVVYKVTEPGVYCIYLPLYSYDDIRTHPLNYYVDVTVENEALSPNVLNELSTQVNLLILFGSVVLLLTYLYPGIRTGGMSKLPPVLNKLFPFLAANLVYRLGFLGLWVFYFFYPSDSIYNYIQNYYDHVQPVLFDKWFQYVVGSVYLGTGILNLPVKPSEFWLKLIFAASVATALVRTYALSDILHISDVFINDVPYGIVDKSILVNRAYKFTLTDFYSDTVKYALLISKQVQTGLEIAIQVLSLIYGVRIFWYLRTKNPRLSRVLLQSVLVHLIAWSYFGKYTIVMLYVNLRFSGVFDVGELLGVVGNVIEVFDLKVSALQVFEVLLLWVIWTTKKPYNVDEVEQKEDKKKRH</sequence>
<organism evidence="3 4">
    <name type="scientific">Candida viswanathii</name>
    <dbReference type="NCBI Taxonomy" id="5486"/>
    <lineage>
        <taxon>Eukaryota</taxon>
        <taxon>Fungi</taxon>
        <taxon>Dikarya</taxon>
        <taxon>Ascomycota</taxon>
        <taxon>Saccharomycotina</taxon>
        <taxon>Pichiomycetes</taxon>
        <taxon>Debaryomycetaceae</taxon>
        <taxon>Candida/Lodderomyces clade</taxon>
        <taxon>Candida</taxon>
    </lineage>
</organism>
<evidence type="ECO:0000256" key="1">
    <source>
        <dbReference type="SAM" id="Phobius"/>
    </source>
</evidence>
<evidence type="ECO:0000313" key="3">
    <source>
        <dbReference type="EMBL" id="RCK66008.1"/>
    </source>
</evidence>
<dbReference type="AlphaFoldDB" id="A0A367YJJ0"/>
<feature type="transmembrane region" description="Helical" evidence="1">
    <location>
        <begin position="362"/>
        <end position="381"/>
    </location>
</feature>
<name>A0A367YJJ0_9ASCO</name>
<feature type="chain" id="PRO_5016925434" evidence="2">
    <location>
        <begin position="21"/>
        <end position="482"/>
    </location>
</feature>
<feature type="transmembrane region" description="Helical" evidence="1">
    <location>
        <begin position="220"/>
        <end position="241"/>
    </location>
</feature>
<proteinExistence type="predicted"/>
<feature type="transmembrane region" description="Helical" evidence="1">
    <location>
        <begin position="393"/>
        <end position="418"/>
    </location>
</feature>
<dbReference type="OrthoDB" id="4020022at2759"/>
<keyword evidence="4" id="KW-1185">Reference proteome</keyword>
<feature type="transmembrane region" description="Helical" evidence="1">
    <location>
        <begin position="182"/>
        <end position="199"/>
    </location>
</feature>